<sequence length="186" mass="20858">MDWVIIGLVVVFLLFCIMTYNGLIAKKNQVENAESSIDVMLKKRFDLIPNLVESVKAYTKHESSVLTELTDIRSKAMSGNLSSEDKVELDKRMNQALSQFNVTVEAYPELKASENFSHLQRTLNEVEEQISAARRSFNAAVTNLNNAVEMFPSNIFANFMGLTTRTLFEIPEAEKANPNVGSLFGN</sequence>
<dbReference type="PATRIC" id="fig|1260221.3.peg.2289"/>
<dbReference type="Gene3D" id="1.20.1440.20">
    <property type="entry name" value="LemA-like domain"/>
    <property type="match status" value="1"/>
</dbReference>
<dbReference type="RefSeq" id="WP_022551220.1">
    <property type="nucleotide sequence ID" value="NC_022528.1"/>
</dbReference>
<dbReference type="eggNOG" id="COG1704">
    <property type="taxonomic scope" value="Bacteria"/>
</dbReference>
<gene>
    <name evidence="7" type="ORF">VIBNI_A2404</name>
</gene>
<keyword evidence="5 6" id="KW-0472">Membrane</keyword>
<evidence type="ECO:0000256" key="3">
    <source>
        <dbReference type="ARBA" id="ARBA00022692"/>
    </source>
</evidence>
<evidence type="ECO:0000256" key="6">
    <source>
        <dbReference type="SAM" id="Phobius"/>
    </source>
</evidence>
<feature type="transmembrane region" description="Helical" evidence="6">
    <location>
        <begin position="6"/>
        <end position="25"/>
    </location>
</feature>
<evidence type="ECO:0000313" key="8">
    <source>
        <dbReference type="Proteomes" id="UP000016895"/>
    </source>
</evidence>
<dbReference type="PANTHER" id="PTHR34478">
    <property type="entry name" value="PROTEIN LEMA"/>
    <property type="match status" value="1"/>
</dbReference>
<dbReference type="PANTHER" id="PTHR34478:SF1">
    <property type="entry name" value="PROTEIN LEMA"/>
    <property type="match status" value="1"/>
</dbReference>
<dbReference type="AlphaFoldDB" id="U4K787"/>
<dbReference type="GO" id="GO:0016020">
    <property type="term" value="C:membrane"/>
    <property type="evidence" value="ECO:0007669"/>
    <property type="project" value="UniProtKB-SubCell"/>
</dbReference>
<dbReference type="GeneID" id="97540544"/>
<proteinExistence type="inferred from homology"/>
<keyword evidence="8" id="KW-1185">Reference proteome</keyword>
<accession>U4K787</accession>
<comment type="similarity">
    <text evidence="2">Belongs to the LemA family.</text>
</comment>
<evidence type="ECO:0000256" key="5">
    <source>
        <dbReference type="ARBA" id="ARBA00023136"/>
    </source>
</evidence>
<dbReference type="SUPFAM" id="SSF140478">
    <property type="entry name" value="LemA-like"/>
    <property type="match status" value="1"/>
</dbReference>
<dbReference type="Proteomes" id="UP000016895">
    <property type="component" value="Chromosome 1"/>
</dbReference>
<organism evidence="7 8">
    <name type="scientific">Vibrio nigripulchritudo</name>
    <dbReference type="NCBI Taxonomy" id="28173"/>
    <lineage>
        <taxon>Bacteria</taxon>
        <taxon>Pseudomonadati</taxon>
        <taxon>Pseudomonadota</taxon>
        <taxon>Gammaproteobacteria</taxon>
        <taxon>Vibrionales</taxon>
        <taxon>Vibrionaceae</taxon>
        <taxon>Vibrio</taxon>
    </lineage>
</organism>
<dbReference type="KEGG" id="vni:VIBNI_A2404"/>
<evidence type="ECO:0000256" key="2">
    <source>
        <dbReference type="ARBA" id="ARBA00008854"/>
    </source>
</evidence>
<protein>
    <submittedName>
        <fullName evidence="7">Putative lemA protein</fullName>
    </submittedName>
</protein>
<evidence type="ECO:0000256" key="1">
    <source>
        <dbReference type="ARBA" id="ARBA00004167"/>
    </source>
</evidence>
<keyword evidence="4 6" id="KW-1133">Transmembrane helix</keyword>
<dbReference type="STRING" id="28173.VIBNI_A2404"/>
<dbReference type="InterPro" id="IPR023353">
    <property type="entry name" value="LemA-like_dom_sf"/>
</dbReference>
<evidence type="ECO:0000256" key="4">
    <source>
        <dbReference type="ARBA" id="ARBA00022989"/>
    </source>
</evidence>
<evidence type="ECO:0000313" key="7">
    <source>
        <dbReference type="EMBL" id="CCO58471.1"/>
    </source>
</evidence>
<name>U4K787_9VIBR</name>
<dbReference type="EMBL" id="FO203526">
    <property type="protein sequence ID" value="CCO58471.1"/>
    <property type="molecule type" value="Genomic_DNA"/>
</dbReference>
<comment type="subcellular location">
    <subcellularLocation>
        <location evidence="1">Membrane</location>
        <topology evidence="1">Single-pass membrane protein</topology>
    </subcellularLocation>
</comment>
<keyword evidence="3 6" id="KW-0812">Transmembrane</keyword>
<dbReference type="InterPro" id="IPR007156">
    <property type="entry name" value="MamQ_LemA"/>
</dbReference>
<dbReference type="Pfam" id="PF04011">
    <property type="entry name" value="LemA"/>
    <property type="match status" value="1"/>
</dbReference>
<reference evidence="7 8" key="1">
    <citation type="journal article" date="2013" name="ISME J.">
        <title>Comparative genomics of pathogenic lineages of Vibrio nigripulchritudo identifies virulence-associated traits.</title>
        <authorList>
            <person name="Goudenege D."/>
            <person name="Labreuche Y."/>
            <person name="Krin E."/>
            <person name="Ansquer D."/>
            <person name="Mangenot S."/>
            <person name="Calteau A."/>
            <person name="Medigue C."/>
            <person name="Mazel D."/>
            <person name="Polz M.F."/>
            <person name="Le Roux F."/>
        </authorList>
    </citation>
    <scope>NUCLEOTIDE SEQUENCE [LARGE SCALE GENOMIC DNA]</scope>
    <source>
        <strain evidence="8">SnF1</strain>
    </source>
</reference>